<dbReference type="Gene3D" id="3.30.200.20">
    <property type="entry name" value="Phosphorylase Kinase, domain 1"/>
    <property type="match status" value="1"/>
</dbReference>
<feature type="compositionally biased region" description="Polar residues" evidence="1">
    <location>
        <begin position="807"/>
        <end position="825"/>
    </location>
</feature>
<dbReference type="GO" id="GO:0004674">
    <property type="term" value="F:protein serine/threonine kinase activity"/>
    <property type="evidence" value="ECO:0007669"/>
    <property type="project" value="UniProtKB-KW"/>
</dbReference>
<evidence type="ECO:0000313" key="4">
    <source>
        <dbReference type="Proteomes" id="UP001429100"/>
    </source>
</evidence>
<feature type="compositionally biased region" description="Low complexity" evidence="1">
    <location>
        <begin position="689"/>
        <end position="709"/>
    </location>
</feature>
<feature type="compositionally biased region" description="Polar residues" evidence="1">
    <location>
        <begin position="847"/>
        <end position="864"/>
    </location>
</feature>
<dbReference type="Proteomes" id="UP001429100">
    <property type="component" value="Unassembled WGS sequence"/>
</dbReference>
<evidence type="ECO:0000256" key="1">
    <source>
        <dbReference type="SAM" id="MobiDB-lite"/>
    </source>
</evidence>
<feature type="region of interest" description="Disordered" evidence="1">
    <location>
        <begin position="678"/>
        <end position="709"/>
    </location>
</feature>
<name>A0ABX5BLW0_CRYHO</name>
<feature type="region of interest" description="Disordered" evidence="1">
    <location>
        <begin position="807"/>
        <end position="864"/>
    </location>
</feature>
<feature type="domain" description="Protein kinase" evidence="2">
    <location>
        <begin position="15"/>
        <end position="328"/>
    </location>
</feature>
<feature type="compositionally biased region" description="Low complexity" evidence="1">
    <location>
        <begin position="832"/>
        <end position="846"/>
    </location>
</feature>
<keyword evidence="3" id="KW-0418">Kinase</keyword>
<dbReference type="InterPro" id="IPR011989">
    <property type="entry name" value="ARM-like"/>
</dbReference>
<feature type="compositionally biased region" description="Basic and acidic residues" evidence="1">
    <location>
        <begin position="678"/>
        <end position="687"/>
    </location>
</feature>
<protein>
    <submittedName>
        <fullName evidence="3">Serine/Threonine protein kinase</fullName>
    </submittedName>
</protein>
<keyword evidence="3" id="KW-0723">Serine/threonine-protein kinase</keyword>
<dbReference type="SUPFAM" id="SSF48371">
    <property type="entry name" value="ARM repeat"/>
    <property type="match status" value="1"/>
</dbReference>
<dbReference type="PROSITE" id="PS50011">
    <property type="entry name" value="PROTEIN_KINASE_DOM"/>
    <property type="match status" value="1"/>
</dbReference>
<organism evidence="3 4">
    <name type="scientific">Cryptosporidium hominis</name>
    <dbReference type="NCBI Taxonomy" id="237895"/>
    <lineage>
        <taxon>Eukaryota</taxon>
        <taxon>Sar</taxon>
        <taxon>Alveolata</taxon>
        <taxon>Apicomplexa</taxon>
        <taxon>Conoidasida</taxon>
        <taxon>Coccidia</taxon>
        <taxon>Eucoccidiorida</taxon>
        <taxon>Eimeriorina</taxon>
        <taxon>Cryptosporidiidae</taxon>
        <taxon>Cryptosporidium</taxon>
    </lineage>
</organism>
<dbReference type="Gene3D" id="1.10.510.10">
    <property type="entry name" value="Transferase(Phosphotransferase) domain 1"/>
    <property type="match status" value="1"/>
</dbReference>
<dbReference type="EMBL" id="JTAI01000002">
    <property type="protein sequence ID" value="PPS98301.1"/>
    <property type="molecule type" value="Genomic_DNA"/>
</dbReference>
<keyword evidence="4" id="KW-1185">Reference proteome</keyword>
<reference evidence="3 4" key="2">
    <citation type="submission" date="2017-10" db="EMBL/GenBank/DDBJ databases">
        <title>Consistent, comparative and evidence-based genome annotation and re-annotation for the closely-related species, Cryptosporidium parvum, C. hominis and C. tyzzeri.</title>
        <authorList>
            <person name="Baptista R.P."/>
            <person name="Li Y."/>
            <person name="Sateriale A."/>
            <person name="Striepen B."/>
            <person name="Kissinger J.C."/>
        </authorList>
    </citation>
    <scope>NUCLEOTIDE SEQUENCE [LARGE SCALE GENOMIC DNA]</scope>
    <source>
        <strain evidence="3">30976</strain>
    </source>
</reference>
<keyword evidence="3" id="KW-0808">Transferase</keyword>
<dbReference type="PANTHER" id="PTHR12984:SF3">
    <property type="entry name" value="N-TERMINAL KINASE-LIKE PROTEIN"/>
    <property type="match status" value="1"/>
</dbReference>
<dbReference type="InterPro" id="IPR051177">
    <property type="entry name" value="CIK-Related_Protein"/>
</dbReference>
<feature type="region of interest" description="Disordered" evidence="1">
    <location>
        <begin position="722"/>
        <end position="741"/>
    </location>
</feature>
<proteinExistence type="predicted"/>
<dbReference type="Gene3D" id="1.25.10.10">
    <property type="entry name" value="Leucine-rich Repeat Variant"/>
    <property type="match status" value="1"/>
</dbReference>
<sequence>MFSSLISKLFNDLPSNFGYTIGEKVKGEDYSIWTHYRGYRKNKPEQTCSVFVFDKTQNSGNENVLGFIPFETAKKLAKNQFQKCKSLIHPCILKVYDTLEVPNSYYIITEPCVSLYNLSVNINHSFVTYDDNSKESEYEIGFPKDCISGLYEIIKGLKFLHNDGKLLHGNISPLTIYLNFEGSWKLGGFENAIFLSDTSSYYMDDISKQSTAYNIMGWKFARVSRNPKSLDLWNLGCLIYWSYQVSSNLNPSDIYSNIANQSKIMQRKGFIESLKLPYMNGDVLTIENDLIPRWLHDWLSELLTCMNTNREIDIENGLSLINNNSPFVELMNQLNDFMLKSPEDKQIFCTQYLPHLLTSIKAHGDSSTNIIIIQRILEKLLINFSQCTPSVFPLVLTLMEPFKDATTCPKFILKSFYTVTKFLLCQNDRSIRYTLLKNISKYERFLLKEIFQSCIESILVGFQDTTNVIRETTLQSMIVIIPILLKEDTEKSCSIEDDGQILKNQNSKSNTSNDFMYSIKEGWKKNSAALLNAFGGNSGSQIAVDKLVCAMFVLSKDPEVIIRSNTVICFAKLMNVLPEQYHATILNKVYLSTIKDPFPICRKAAIQALLSTIHFYSPTIITQQILPSVSANGFMEGQPEIMEISLTLIKNVTNILAPYIEEQIRLKQEQDRIRLEEEKLASQKEPKPNTGINSNNNNNNNNNNITQSSSNVFDQQSANLQNKHISNSNFTLEKNNLPKTKETPAINNSYVSANNKMHAHAQNLQSKSAYNTGMGIGIPAAGGNSNDKKDVDWNDFESDLFDFSISNDHNNGNKSVSSNPNVIESDNSRVKSNFGSLNLGSNSRNNILHQSEPTGVTNLPSYSASNDRKKEIMDNLPLITDQFSTSRNSKVERIPGKKLSTKLDLDSDDFWKEFE</sequence>
<feature type="compositionally biased region" description="Polar residues" evidence="1">
    <location>
        <begin position="722"/>
        <end position="738"/>
    </location>
</feature>
<dbReference type="InterPro" id="IPR000719">
    <property type="entry name" value="Prot_kinase_dom"/>
</dbReference>
<accession>A0ABX5BLW0</accession>
<evidence type="ECO:0000313" key="3">
    <source>
        <dbReference type="EMBL" id="PPS98301.1"/>
    </source>
</evidence>
<dbReference type="InterPro" id="IPR011009">
    <property type="entry name" value="Kinase-like_dom_sf"/>
</dbReference>
<gene>
    <name evidence="3" type="ORF">GY17_00000676</name>
</gene>
<dbReference type="SUPFAM" id="SSF56112">
    <property type="entry name" value="Protein kinase-like (PK-like)"/>
    <property type="match status" value="1"/>
</dbReference>
<evidence type="ECO:0000259" key="2">
    <source>
        <dbReference type="PROSITE" id="PS50011"/>
    </source>
</evidence>
<dbReference type="PANTHER" id="PTHR12984">
    <property type="entry name" value="SCY1-RELATED S/T PROTEIN KINASE-LIKE"/>
    <property type="match status" value="1"/>
</dbReference>
<dbReference type="InterPro" id="IPR016024">
    <property type="entry name" value="ARM-type_fold"/>
</dbReference>
<comment type="caution">
    <text evidence="3">The sequence shown here is derived from an EMBL/GenBank/DDBJ whole genome shotgun (WGS) entry which is preliminary data.</text>
</comment>
<reference evidence="3 4" key="1">
    <citation type="submission" date="2014-11" db="EMBL/GenBank/DDBJ databases">
        <title>Comparative genomic analysis of Cryptosporidium hominis reveals occurrence of genetic recombination in virulent subtypes.</title>
        <authorList>
            <person name="Guo Y."/>
            <person name="Tang K."/>
            <person name="Frace M."/>
            <person name="Li N."/>
            <person name="Roellig D.M."/>
            <person name="Sammons S."/>
            <person name="Knipe K."/>
            <person name="Rowe L."/>
            <person name="Feng Y."/>
            <person name="Xiao L."/>
        </authorList>
    </citation>
    <scope>NUCLEOTIDE SEQUENCE [LARGE SCALE GENOMIC DNA]</scope>
    <source>
        <strain evidence="3">30976</strain>
    </source>
</reference>